<dbReference type="Gene3D" id="1.10.8.270">
    <property type="entry name" value="putative rabgap domain of human tbc1 domain family member 14 like domains"/>
    <property type="match status" value="1"/>
</dbReference>
<dbReference type="SMART" id="SM00164">
    <property type="entry name" value="TBC"/>
    <property type="match status" value="1"/>
</dbReference>
<dbReference type="PANTHER" id="PTHR22957:SF645">
    <property type="entry name" value="LD27216P"/>
    <property type="match status" value="1"/>
</dbReference>
<evidence type="ECO:0000259" key="2">
    <source>
        <dbReference type="PROSITE" id="PS50086"/>
    </source>
</evidence>
<dbReference type="FunFam" id="1.10.472.80:FF:000005">
    <property type="entry name" value="TBC1 domain family member 15"/>
    <property type="match status" value="1"/>
</dbReference>
<evidence type="ECO:0000313" key="3">
    <source>
        <dbReference type="EMBL" id="VDO94938.1"/>
    </source>
</evidence>
<dbReference type="SUPFAM" id="SSF47923">
    <property type="entry name" value="Ypt/Rab-GAP domain of gyp1p"/>
    <property type="match status" value="2"/>
</dbReference>
<reference evidence="5" key="1">
    <citation type="submission" date="2016-06" db="UniProtKB">
        <authorList>
            <consortium name="WormBaseParasite"/>
        </authorList>
    </citation>
    <scope>IDENTIFICATION</scope>
</reference>
<dbReference type="InterPro" id="IPR000195">
    <property type="entry name" value="Rab-GAP-TBC_dom"/>
</dbReference>
<feature type="domain" description="Rab-GAP TBC" evidence="2">
    <location>
        <begin position="1"/>
        <end position="151"/>
    </location>
</feature>
<evidence type="ECO:0000313" key="4">
    <source>
        <dbReference type="Proteomes" id="UP000270296"/>
    </source>
</evidence>
<keyword evidence="4" id="KW-1185">Reference proteome</keyword>
<dbReference type="AlphaFoldDB" id="A0A183IDC9"/>
<keyword evidence="1" id="KW-0343">GTPase activation</keyword>
<dbReference type="GO" id="GO:0005096">
    <property type="term" value="F:GTPase activator activity"/>
    <property type="evidence" value="ECO:0007669"/>
    <property type="project" value="UniProtKB-KW"/>
</dbReference>
<name>A0A183IDC9_9BILA</name>
<reference evidence="3 4" key="2">
    <citation type="submission" date="2018-11" db="EMBL/GenBank/DDBJ databases">
        <authorList>
            <consortium name="Pathogen Informatics"/>
        </authorList>
    </citation>
    <scope>NUCLEOTIDE SEQUENCE [LARGE SCALE GENOMIC DNA]</scope>
</reference>
<evidence type="ECO:0000313" key="5">
    <source>
        <dbReference type="WBParaSite" id="SBAD_0000169701-mRNA-1"/>
    </source>
</evidence>
<sequence>MANLCNKRDAARTDRNHSFFEGDNNANISMLYEILMTYLMYNFDLGYVQGMSDFLSPIMVVMQDEVESFWSFVRFLQKTHRNFEMDQSAIKLQLHNLKVLLCCVDHELGYYLEAKEADNMFFTFRWLLVLFKREFSFDDIMALWEVLWTDLPCENFHLLICVAILVQQKNMITENEFGFTEILKYVNNLSMNIDVNKTLTVAEGVYHQLFSSQDQLPAEVLTMLGFVNESTKPSSVQAV</sequence>
<evidence type="ECO:0000256" key="1">
    <source>
        <dbReference type="ARBA" id="ARBA00022468"/>
    </source>
</evidence>
<organism evidence="5">
    <name type="scientific">Soboliphyme baturini</name>
    <dbReference type="NCBI Taxonomy" id="241478"/>
    <lineage>
        <taxon>Eukaryota</taxon>
        <taxon>Metazoa</taxon>
        <taxon>Ecdysozoa</taxon>
        <taxon>Nematoda</taxon>
        <taxon>Enoplea</taxon>
        <taxon>Dorylaimia</taxon>
        <taxon>Dioctophymatida</taxon>
        <taxon>Dioctophymatoidea</taxon>
        <taxon>Soboliphymatidae</taxon>
        <taxon>Soboliphyme</taxon>
    </lineage>
</organism>
<dbReference type="Pfam" id="PF00566">
    <property type="entry name" value="RabGAP-TBC"/>
    <property type="match status" value="1"/>
</dbReference>
<protein>
    <submittedName>
        <fullName evidence="5">Rab-GAP TBC domain-containing protein</fullName>
    </submittedName>
</protein>
<dbReference type="PANTHER" id="PTHR22957">
    <property type="entry name" value="TBC1 DOMAIN FAMILY MEMBER GTPASE-ACTIVATING PROTEIN"/>
    <property type="match status" value="1"/>
</dbReference>
<dbReference type="WBParaSite" id="SBAD_0000169701-mRNA-1">
    <property type="protein sequence ID" value="SBAD_0000169701-mRNA-1"/>
    <property type="gene ID" value="SBAD_0000169701"/>
</dbReference>
<dbReference type="Gene3D" id="1.10.472.80">
    <property type="entry name" value="Ypt/Rab-GAP domain of gyp1p, domain 3"/>
    <property type="match status" value="1"/>
</dbReference>
<dbReference type="Proteomes" id="UP000270296">
    <property type="component" value="Unassembled WGS sequence"/>
</dbReference>
<dbReference type="PROSITE" id="PS50086">
    <property type="entry name" value="TBC_RABGAP"/>
    <property type="match status" value="1"/>
</dbReference>
<dbReference type="GO" id="GO:0005737">
    <property type="term" value="C:cytoplasm"/>
    <property type="evidence" value="ECO:0007669"/>
    <property type="project" value="UniProtKB-ARBA"/>
</dbReference>
<dbReference type="EMBL" id="UZAM01006890">
    <property type="protein sequence ID" value="VDO94938.1"/>
    <property type="molecule type" value="Genomic_DNA"/>
</dbReference>
<dbReference type="InterPro" id="IPR035969">
    <property type="entry name" value="Rab-GAP_TBC_sf"/>
</dbReference>
<proteinExistence type="predicted"/>
<dbReference type="OrthoDB" id="10264062at2759"/>
<gene>
    <name evidence="3" type="ORF">SBAD_LOCUS1623</name>
</gene>
<accession>A0A183IDC9</accession>